<organism evidence="1 2">
    <name type="scientific">Gemmatimonas phototrophica</name>
    <dbReference type="NCBI Taxonomy" id="1379270"/>
    <lineage>
        <taxon>Bacteria</taxon>
        <taxon>Pseudomonadati</taxon>
        <taxon>Gemmatimonadota</taxon>
        <taxon>Gemmatimonadia</taxon>
        <taxon>Gemmatimonadales</taxon>
        <taxon>Gemmatimonadaceae</taxon>
        <taxon>Gemmatimonas</taxon>
    </lineage>
</organism>
<dbReference type="STRING" id="1379270.GEMMAAP_16215"/>
<reference evidence="1 2" key="2">
    <citation type="journal article" date="2016" name="Environ. Microbiol. Rep.">
        <title>Metagenomic evidence for the presence of phototrophic Gemmatimonadetes bacteria in diverse environments.</title>
        <authorList>
            <person name="Zeng Y."/>
            <person name="Baumbach J."/>
            <person name="Barbosa E.G."/>
            <person name="Azevedo V."/>
            <person name="Zhang C."/>
            <person name="Koblizek M."/>
        </authorList>
    </citation>
    <scope>NUCLEOTIDE SEQUENCE [LARGE SCALE GENOMIC DNA]</scope>
    <source>
        <strain evidence="1 2">AP64</strain>
    </source>
</reference>
<dbReference type="EMBL" id="CP011454">
    <property type="protein sequence ID" value="AMW05920.1"/>
    <property type="molecule type" value="Genomic_DNA"/>
</dbReference>
<name>A0A143BN52_9BACT</name>
<dbReference type="AlphaFoldDB" id="A0A143BN52"/>
<evidence type="ECO:0000313" key="2">
    <source>
        <dbReference type="Proteomes" id="UP000076404"/>
    </source>
</evidence>
<dbReference type="Proteomes" id="UP000076404">
    <property type="component" value="Chromosome"/>
</dbReference>
<evidence type="ECO:0000313" key="1">
    <source>
        <dbReference type="EMBL" id="AMW05920.1"/>
    </source>
</evidence>
<keyword evidence="2" id="KW-1185">Reference proteome</keyword>
<dbReference type="eggNOG" id="ENOG5030Q88">
    <property type="taxonomic scope" value="Bacteria"/>
</dbReference>
<reference evidence="1 2" key="1">
    <citation type="journal article" date="2014" name="Proc. Natl. Acad. Sci. U.S.A.">
        <title>Functional type 2 photosynthetic reaction centers found in the rare bacterial phylum Gemmatimonadetes.</title>
        <authorList>
            <person name="Zeng Y."/>
            <person name="Feng F."/>
            <person name="Medova H."/>
            <person name="Dean J."/>
            <person name="Koblizek M."/>
        </authorList>
    </citation>
    <scope>NUCLEOTIDE SEQUENCE [LARGE SCALE GENOMIC DNA]</scope>
    <source>
        <strain evidence="1 2">AP64</strain>
    </source>
</reference>
<accession>A0A143BN52</accession>
<sequence length="192" mass="20862">MLFPQFGGQVIDQATPVTPPDSRFGPDRTNFLTSHRAQSVAAREFTRLTDAVVALTKRQATLNACEPPTTRLSPDRCIVQLGPVALTVAHIRTGNDIPPGGQLLCIIWKGTIAARGDHVPERSARHVPPPPVSVWEESMVVSAASETTWHWHPNGIDSTGYTSPELAERCVEQLQAAFEVAQRDDLPTAPLS</sequence>
<protein>
    <submittedName>
        <fullName evidence="1">Uncharacterized protein</fullName>
    </submittedName>
</protein>
<proteinExistence type="predicted"/>
<gene>
    <name evidence="1" type="ORF">GEMMAAP_16215</name>
</gene>
<dbReference type="KEGG" id="gph:GEMMAAP_16215"/>